<proteinExistence type="predicted"/>
<dbReference type="EMBL" id="JAVIJP010000013">
    <property type="protein sequence ID" value="KAL3646431.1"/>
    <property type="molecule type" value="Genomic_DNA"/>
</dbReference>
<evidence type="ECO:0000256" key="1">
    <source>
        <dbReference type="SAM" id="Phobius"/>
    </source>
</evidence>
<evidence type="ECO:0000313" key="2">
    <source>
        <dbReference type="EMBL" id="KAL3646431.1"/>
    </source>
</evidence>
<reference evidence="3" key="1">
    <citation type="journal article" date="2024" name="IScience">
        <title>Strigolactones Initiate the Formation of Haustorium-like Structures in Castilleja.</title>
        <authorList>
            <person name="Buerger M."/>
            <person name="Peterson D."/>
            <person name="Chory J."/>
        </authorList>
    </citation>
    <scope>NUCLEOTIDE SEQUENCE [LARGE SCALE GENOMIC DNA]</scope>
</reference>
<name>A0ABD3DVZ3_9LAMI</name>
<protein>
    <submittedName>
        <fullName evidence="2">Uncharacterized protein</fullName>
    </submittedName>
</protein>
<organism evidence="2 3">
    <name type="scientific">Castilleja foliolosa</name>
    <dbReference type="NCBI Taxonomy" id="1961234"/>
    <lineage>
        <taxon>Eukaryota</taxon>
        <taxon>Viridiplantae</taxon>
        <taxon>Streptophyta</taxon>
        <taxon>Embryophyta</taxon>
        <taxon>Tracheophyta</taxon>
        <taxon>Spermatophyta</taxon>
        <taxon>Magnoliopsida</taxon>
        <taxon>eudicotyledons</taxon>
        <taxon>Gunneridae</taxon>
        <taxon>Pentapetalae</taxon>
        <taxon>asterids</taxon>
        <taxon>lamiids</taxon>
        <taxon>Lamiales</taxon>
        <taxon>Orobanchaceae</taxon>
        <taxon>Pedicularideae</taxon>
        <taxon>Castillejinae</taxon>
        <taxon>Castilleja</taxon>
    </lineage>
</organism>
<keyword evidence="1" id="KW-0812">Transmembrane</keyword>
<keyword evidence="1" id="KW-1133">Transmembrane helix</keyword>
<dbReference type="Proteomes" id="UP001632038">
    <property type="component" value="Unassembled WGS sequence"/>
</dbReference>
<feature type="transmembrane region" description="Helical" evidence="1">
    <location>
        <begin position="22"/>
        <end position="39"/>
    </location>
</feature>
<sequence length="139" mass="15714">MRGVWDVMKSNSALKMLEGDKILFSCFLVVLVFGIIHFVSKQFIGERASCNGLEMSRIANIIWSVHMDQYATHYYGQQDVGCVCSHTKQLLELMLLLMKVGYIRMECLNIKIPTQLYLLKILGFSALVNLVLCSENSGS</sequence>
<keyword evidence="3" id="KW-1185">Reference proteome</keyword>
<accession>A0ABD3DVZ3</accession>
<comment type="caution">
    <text evidence="2">The sequence shown here is derived from an EMBL/GenBank/DDBJ whole genome shotgun (WGS) entry which is preliminary data.</text>
</comment>
<gene>
    <name evidence="2" type="ORF">CASFOL_011611</name>
</gene>
<dbReference type="AlphaFoldDB" id="A0ABD3DVZ3"/>
<evidence type="ECO:0000313" key="3">
    <source>
        <dbReference type="Proteomes" id="UP001632038"/>
    </source>
</evidence>
<keyword evidence="1" id="KW-0472">Membrane</keyword>